<feature type="transmembrane region" description="Helical" evidence="2">
    <location>
        <begin position="370"/>
        <end position="400"/>
    </location>
</feature>
<evidence type="ECO:0000256" key="1">
    <source>
        <dbReference type="SAM" id="MobiDB-lite"/>
    </source>
</evidence>
<feature type="compositionally biased region" description="Polar residues" evidence="1">
    <location>
        <begin position="328"/>
        <end position="340"/>
    </location>
</feature>
<proteinExistence type="predicted"/>
<gene>
    <name evidence="3" type="ORF">BC936DRAFT_145183</name>
</gene>
<evidence type="ECO:0000313" key="3">
    <source>
        <dbReference type="EMBL" id="RUP47907.1"/>
    </source>
</evidence>
<name>A0A433DAP3_9FUNG</name>
<feature type="non-terminal residue" evidence="3">
    <location>
        <position position="1"/>
    </location>
</feature>
<feature type="region of interest" description="Disordered" evidence="1">
    <location>
        <begin position="177"/>
        <end position="360"/>
    </location>
</feature>
<sequence>FLPRDDDPTLSNAESVFYEWLEKPLPEDEREDVGLVELHQFGNEVVRAIERDRLVMLVPTYLLDEIGWYTNKLGICLYVRRLLIDDELWQLNEILVGNYTTFHGVEQRIVVDDTAAVVVSGADGEDDESGDEDGKVDDYERRGGRGDGENELPVYRSQWSALRSGKCAAVLPPNHELSEFGSSSSGSKVPSNRRDLGKGSSFSGSREGSVGTSDDNDKGGNGGDLPRTDESNSAQSVTNRNSQGVVSGAGGEDDEPSDGSDDEDGKADGYDRSGQGDSENELPVYQPQLSAARSGKRAAGLSPNHELSEFGGSISGSEVPSNHRDPGNGSSFSYSRTGSVGTSGDNNKGGSGGDLPRADERNSAQSVNNFIWQGLCVFLCIFTILRWPAVLLIVFFVWFFHIRTMREFEDGLNPNYDESSSAGDSSQVNRMTTITPSVPLKSSNSTSEESQIAGSSSIKSTDISNKRIVAAELPPSTEKTADSAGRAIVNNYPETTVERGNNVAGCIINGPVDLSVKNFNSSRPEGLEDPKFTIDVSTSSTAVYKNRTQEFTLGFKLKVMITQSSHQFELSNIVLGATEHLVKNKRYYFNNFIIKITPCNARVACPNAHPEEAIRHWKMKQSSGTDGIKWCHNVDKPAIRAENLRYQFGTYSTKYKWESYGPEPTEYLVDLNVGLTFFKSNFKDIRGGGNDYDLINSVSIRIKNIRKHGKVIVTPRTPGLTWMVAANVEMNRRELFWHLSSFAECQNCCELEAGIRPVNAKSSLTRTINNWRNLSFRGSRLT</sequence>
<dbReference type="Proteomes" id="UP000268093">
    <property type="component" value="Unassembled WGS sequence"/>
</dbReference>
<keyword evidence="2" id="KW-0812">Transmembrane</keyword>
<feature type="region of interest" description="Disordered" evidence="1">
    <location>
        <begin position="121"/>
        <end position="152"/>
    </location>
</feature>
<evidence type="ECO:0000256" key="2">
    <source>
        <dbReference type="SAM" id="Phobius"/>
    </source>
</evidence>
<feature type="compositionally biased region" description="Polar residues" evidence="1">
    <location>
        <begin position="231"/>
        <end position="245"/>
    </location>
</feature>
<evidence type="ECO:0000313" key="4">
    <source>
        <dbReference type="Proteomes" id="UP000268093"/>
    </source>
</evidence>
<comment type="caution">
    <text evidence="3">The sequence shown here is derived from an EMBL/GenBank/DDBJ whole genome shotgun (WGS) entry which is preliminary data.</text>
</comment>
<accession>A0A433DAP3</accession>
<feature type="compositionally biased region" description="Acidic residues" evidence="1">
    <location>
        <begin position="251"/>
        <end position="265"/>
    </location>
</feature>
<keyword evidence="2" id="KW-1133">Transmembrane helix</keyword>
<keyword evidence="2" id="KW-0472">Membrane</keyword>
<organism evidence="3 4">
    <name type="scientific">Jimgerdemannia flammicorona</name>
    <dbReference type="NCBI Taxonomy" id="994334"/>
    <lineage>
        <taxon>Eukaryota</taxon>
        <taxon>Fungi</taxon>
        <taxon>Fungi incertae sedis</taxon>
        <taxon>Mucoromycota</taxon>
        <taxon>Mucoromycotina</taxon>
        <taxon>Endogonomycetes</taxon>
        <taxon>Endogonales</taxon>
        <taxon>Endogonaceae</taxon>
        <taxon>Jimgerdemannia</taxon>
    </lineage>
</organism>
<reference evidence="3 4" key="1">
    <citation type="journal article" date="2018" name="New Phytol.">
        <title>Phylogenomics of Endogonaceae and evolution of mycorrhizas within Mucoromycota.</title>
        <authorList>
            <person name="Chang Y."/>
            <person name="Desiro A."/>
            <person name="Na H."/>
            <person name="Sandor L."/>
            <person name="Lipzen A."/>
            <person name="Clum A."/>
            <person name="Barry K."/>
            <person name="Grigoriev I.V."/>
            <person name="Martin F.M."/>
            <person name="Stajich J.E."/>
            <person name="Smith M.E."/>
            <person name="Bonito G."/>
            <person name="Spatafora J.W."/>
        </authorList>
    </citation>
    <scope>NUCLEOTIDE SEQUENCE [LARGE SCALE GENOMIC DNA]</scope>
    <source>
        <strain evidence="3 4">GMNB39</strain>
    </source>
</reference>
<protein>
    <submittedName>
        <fullName evidence="3">Uncharacterized protein</fullName>
    </submittedName>
</protein>
<feature type="compositionally biased region" description="Polar residues" evidence="1">
    <location>
        <begin position="200"/>
        <end position="213"/>
    </location>
</feature>
<feature type="compositionally biased region" description="Basic and acidic residues" evidence="1">
    <location>
        <begin position="132"/>
        <end position="148"/>
    </location>
</feature>
<dbReference type="AlphaFoldDB" id="A0A433DAP3"/>
<dbReference type="EMBL" id="RBNI01003967">
    <property type="protein sequence ID" value="RUP47907.1"/>
    <property type="molecule type" value="Genomic_DNA"/>
</dbReference>
<feature type="region of interest" description="Disordered" evidence="1">
    <location>
        <begin position="435"/>
        <end position="458"/>
    </location>
</feature>
<keyword evidence="4" id="KW-1185">Reference proteome</keyword>